<organism evidence="1">
    <name type="scientific">Spongospora subterranea</name>
    <dbReference type="NCBI Taxonomy" id="70186"/>
    <lineage>
        <taxon>Eukaryota</taxon>
        <taxon>Sar</taxon>
        <taxon>Rhizaria</taxon>
        <taxon>Endomyxa</taxon>
        <taxon>Phytomyxea</taxon>
        <taxon>Plasmodiophorida</taxon>
        <taxon>Plasmodiophoridae</taxon>
        <taxon>Spongospora</taxon>
    </lineage>
</organism>
<reference evidence="1" key="1">
    <citation type="submission" date="2015-04" db="EMBL/GenBank/DDBJ databases">
        <title>The genome sequence of the plant pathogenic Rhizarian Plasmodiophora brassicae reveals insights in its biotrophic life cycle and the origin of chitin synthesis.</title>
        <authorList>
            <person name="Schwelm A."/>
            <person name="Fogelqvist J."/>
            <person name="Knaust A."/>
            <person name="Julke S."/>
            <person name="Lilja T."/>
            <person name="Dhandapani V."/>
            <person name="Bonilla-Rosso G."/>
            <person name="Karlsson M."/>
            <person name="Shevchenko A."/>
            <person name="Choi S.R."/>
            <person name="Kim H.G."/>
            <person name="Park J.Y."/>
            <person name="Lim Y.P."/>
            <person name="Ludwig-Muller J."/>
            <person name="Dixelius C."/>
        </authorList>
    </citation>
    <scope>NUCLEOTIDE SEQUENCE</scope>
    <source>
        <tissue evidence="1">Potato root galls</tissue>
    </source>
</reference>
<dbReference type="EMBL" id="HACM01012259">
    <property type="protein sequence ID" value="CRZ12701.1"/>
    <property type="molecule type" value="Transcribed_RNA"/>
</dbReference>
<accession>A0A0H5RG50</accession>
<evidence type="ECO:0000313" key="1">
    <source>
        <dbReference type="EMBL" id="CRZ12701.1"/>
    </source>
</evidence>
<dbReference type="AlphaFoldDB" id="A0A0H5RG50"/>
<feature type="non-terminal residue" evidence="1">
    <location>
        <position position="1"/>
    </location>
</feature>
<feature type="non-terminal residue" evidence="1">
    <location>
        <position position="236"/>
    </location>
</feature>
<name>A0A0H5RG50_9EUKA</name>
<sequence>VIIYSFLFHLVNRTRSLYLRFVSTGYTATEPIAGVQQTPTNVKTAATNRRSNAMWRNCRIYVWSVLLTIVLGPNSTMAQCGTCTISGDAHYVTLDGAEHHYYGRGWHRLFQIDRFELQCLLVDCRDAKETLMGHMLRNGRDRQCYQSCRARFTPPDKSCPQIATWEPLAIDGDGLSAVSVNEVPLDAARSVNLRSRNATGPSSWALRIARVGKDAIAFDLMMGGYAGIVARLGPKR</sequence>
<proteinExistence type="predicted"/>
<protein>
    <submittedName>
        <fullName evidence="1">Uncharacterized protein</fullName>
    </submittedName>
</protein>